<dbReference type="InterPro" id="IPR034829">
    <property type="entry name" value="DnaD-like_sf"/>
</dbReference>
<dbReference type="PANTHER" id="PTHR37293">
    <property type="entry name" value="PHAGE REPLICATION PROTEIN-RELATED"/>
    <property type="match status" value="1"/>
</dbReference>
<comment type="caution">
    <text evidence="2">The sequence shown here is derived from an EMBL/GenBank/DDBJ whole genome shotgun (WGS) entry which is preliminary data.</text>
</comment>
<evidence type="ECO:0000313" key="2">
    <source>
        <dbReference type="EMBL" id="MPN08166.1"/>
    </source>
</evidence>
<proteinExistence type="predicted"/>
<gene>
    <name evidence="2" type="ORF">SDC9_155446</name>
</gene>
<protein>
    <recommendedName>
        <fullName evidence="1">DnaB/C C-terminal domain-containing protein</fullName>
    </recommendedName>
</protein>
<dbReference type="Gene3D" id="1.10.10.10">
    <property type="entry name" value="Winged helix-like DNA-binding domain superfamily/Winged helix DNA-binding domain"/>
    <property type="match status" value="1"/>
</dbReference>
<name>A0A645F3F2_9ZZZZ</name>
<dbReference type="Pfam" id="PF07261">
    <property type="entry name" value="DnaB_2"/>
    <property type="match status" value="1"/>
</dbReference>
<dbReference type="EMBL" id="VSSQ01054187">
    <property type="protein sequence ID" value="MPN08166.1"/>
    <property type="molecule type" value="Genomic_DNA"/>
</dbReference>
<dbReference type="InterPro" id="IPR053162">
    <property type="entry name" value="DnaD"/>
</dbReference>
<dbReference type="InterPro" id="IPR006343">
    <property type="entry name" value="DnaB/C_C"/>
</dbReference>
<reference evidence="2" key="1">
    <citation type="submission" date="2019-08" db="EMBL/GenBank/DDBJ databases">
        <authorList>
            <person name="Kucharzyk K."/>
            <person name="Murdoch R.W."/>
            <person name="Higgins S."/>
            <person name="Loffler F."/>
        </authorList>
    </citation>
    <scope>NUCLEOTIDE SEQUENCE</scope>
</reference>
<dbReference type="NCBIfam" id="TIGR01446">
    <property type="entry name" value="DnaD_dom"/>
    <property type="match status" value="1"/>
</dbReference>
<dbReference type="Gene3D" id="1.10.10.630">
    <property type="entry name" value="DnaD domain-like"/>
    <property type="match status" value="1"/>
</dbReference>
<evidence type="ECO:0000259" key="1">
    <source>
        <dbReference type="Pfam" id="PF07261"/>
    </source>
</evidence>
<dbReference type="SUPFAM" id="SSF158499">
    <property type="entry name" value="DnaD domain-like"/>
    <property type="match status" value="1"/>
</dbReference>
<sequence length="168" mass="20060">MENWWNQRYFDKRNWILENLQKLNLSMAEALVLLLIDYFNEYQIDLSLNILSEKCQVSVEEIDNMINSLHTKGYLDVKVLNKKISFSLDGLFEEKDQSNYDTASLYELFESELGRILTQSELSKLNAWLQTYDVDEIINALREALIYKKKDFNYIQRILLNKQQENKE</sequence>
<organism evidence="2">
    <name type="scientific">bioreactor metagenome</name>
    <dbReference type="NCBI Taxonomy" id="1076179"/>
    <lineage>
        <taxon>unclassified sequences</taxon>
        <taxon>metagenomes</taxon>
        <taxon>ecological metagenomes</taxon>
    </lineage>
</organism>
<accession>A0A645F3F2</accession>
<dbReference type="PANTHER" id="PTHR37293:SF6">
    <property type="entry name" value="DNA REPLICATION PROTEIN DNAD"/>
    <property type="match status" value="1"/>
</dbReference>
<dbReference type="AlphaFoldDB" id="A0A645F3F2"/>
<dbReference type="InterPro" id="IPR036388">
    <property type="entry name" value="WH-like_DNA-bd_sf"/>
</dbReference>
<feature type="domain" description="DnaB/C C-terminal" evidence="1">
    <location>
        <begin position="106"/>
        <end position="166"/>
    </location>
</feature>